<evidence type="ECO:0000256" key="3">
    <source>
        <dbReference type="ARBA" id="ARBA00022786"/>
    </source>
</evidence>
<keyword evidence="5" id="KW-0472">Membrane</keyword>
<feature type="domain" description="HECT" evidence="6">
    <location>
        <begin position="15"/>
        <end position="117"/>
    </location>
</feature>
<keyword evidence="5" id="KW-1133">Transmembrane helix</keyword>
<feature type="transmembrane region" description="Helical" evidence="5">
    <location>
        <begin position="79"/>
        <end position="106"/>
    </location>
</feature>
<dbReference type="PROSITE" id="PS50237">
    <property type="entry name" value="HECT"/>
    <property type="match status" value="1"/>
</dbReference>
<keyword evidence="3 4" id="KW-0833">Ubl conjugation pathway</keyword>
<dbReference type="InterPro" id="IPR000569">
    <property type="entry name" value="HECT_dom"/>
</dbReference>
<keyword evidence="8" id="KW-1185">Reference proteome</keyword>
<organism evidence="7 8">
    <name type="scientific">Sphenodon punctatus</name>
    <name type="common">Tuatara</name>
    <name type="synonym">Hatteria punctata</name>
    <dbReference type="NCBI Taxonomy" id="8508"/>
    <lineage>
        <taxon>Eukaryota</taxon>
        <taxon>Metazoa</taxon>
        <taxon>Chordata</taxon>
        <taxon>Craniata</taxon>
        <taxon>Vertebrata</taxon>
        <taxon>Euteleostomi</taxon>
        <taxon>Lepidosauria</taxon>
        <taxon>Sphenodontia</taxon>
        <taxon>Sphenodontidae</taxon>
        <taxon>Sphenodon</taxon>
    </lineage>
</organism>
<keyword evidence="2" id="KW-0677">Repeat</keyword>
<keyword evidence="1" id="KW-0808">Transferase</keyword>
<dbReference type="OMA" id="TIETMEQ"/>
<dbReference type="GO" id="GO:0005737">
    <property type="term" value="C:cytoplasm"/>
    <property type="evidence" value="ECO:0007669"/>
    <property type="project" value="TreeGrafter"/>
</dbReference>
<dbReference type="SUPFAM" id="SSF56204">
    <property type="entry name" value="Hect, E3 ligase catalytic domain"/>
    <property type="match status" value="1"/>
</dbReference>
<dbReference type="PANTHER" id="PTHR45622:SF69">
    <property type="entry name" value="HECT DOMAIN-CONTAINING PROTEIN"/>
    <property type="match status" value="1"/>
</dbReference>
<proteinExistence type="predicted"/>
<dbReference type="GO" id="GO:0016567">
    <property type="term" value="P:protein ubiquitination"/>
    <property type="evidence" value="ECO:0007669"/>
    <property type="project" value="TreeGrafter"/>
</dbReference>
<dbReference type="Pfam" id="PF00632">
    <property type="entry name" value="HECT"/>
    <property type="match status" value="1"/>
</dbReference>
<evidence type="ECO:0000256" key="2">
    <source>
        <dbReference type="ARBA" id="ARBA00022737"/>
    </source>
</evidence>
<comment type="caution">
    <text evidence="4">Lacks conserved residue(s) required for the propagation of feature annotation.</text>
</comment>
<dbReference type="Proteomes" id="UP000694392">
    <property type="component" value="Unplaced"/>
</dbReference>
<evidence type="ECO:0000259" key="6">
    <source>
        <dbReference type="PROSITE" id="PS50237"/>
    </source>
</evidence>
<reference evidence="7" key="2">
    <citation type="submission" date="2025-09" db="UniProtKB">
        <authorList>
            <consortium name="Ensembl"/>
        </authorList>
    </citation>
    <scope>IDENTIFICATION</scope>
</reference>
<dbReference type="AlphaFoldDB" id="A0A8D0L6I6"/>
<reference evidence="7" key="1">
    <citation type="submission" date="2025-08" db="UniProtKB">
        <authorList>
            <consortium name="Ensembl"/>
        </authorList>
    </citation>
    <scope>IDENTIFICATION</scope>
</reference>
<dbReference type="InterPro" id="IPR051709">
    <property type="entry name" value="Ub-ligase/GTPase-reg"/>
</dbReference>
<dbReference type="GO" id="GO:0006511">
    <property type="term" value="P:ubiquitin-dependent protein catabolic process"/>
    <property type="evidence" value="ECO:0007669"/>
    <property type="project" value="TreeGrafter"/>
</dbReference>
<dbReference type="Gene3D" id="3.90.1750.10">
    <property type="entry name" value="Hect, E3 ligase catalytic domains"/>
    <property type="match status" value="1"/>
</dbReference>
<evidence type="ECO:0000313" key="7">
    <source>
        <dbReference type="Ensembl" id="ENSSPUP00000012350.1"/>
    </source>
</evidence>
<evidence type="ECO:0000256" key="4">
    <source>
        <dbReference type="PROSITE-ProRule" id="PRU00104"/>
    </source>
</evidence>
<dbReference type="Ensembl" id="ENSSPUT00000013165.1">
    <property type="protein sequence ID" value="ENSSPUP00000012350.1"/>
    <property type="gene ID" value="ENSSPUG00000009498.1"/>
</dbReference>
<evidence type="ECO:0000256" key="1">
    <source>
        <dbReference type="ARBA" id="ARBA00022679"/>
    </source>
</evidence>
<name>A0A8D0L6I6_SPHPU</name>
<accession>A0A8D0L6I6</accession>
<dbReference type="GeneTree" id="ENSGT00940000163989"/>
<evidence type="ECO:0000256" key="5">
    <source>
        <dbReference type="SAM" id="Phobius"/>
    </source>
</evidence>
<dbReference type="PANTHER" id="PTHR45622">
    <property type="entry name" value="UBIQUITIN-PROTEIN LIGASE E3A-RELATED"/>
    <property type="match status" value="1"/>
</dbReference>
<keyword evidence="5" id="KW-0812">Transmembrane</keyword>
<dbReference type="GO" id="GO:0061630">
    <property type="term" value="F:ubiquitin protein ligase activity"/>
    <property type="evidence" value="ECO:0007669"/>
    <property type="project" value="TreeGrafter"/>
</dbReference>
<dbReference type="InterPro" id="IPR035983">
    <property type="entry name" value="Hect_E3_ubiquitin_ligase"/>
</dbReference>
<sequence>EHLLHDTWETLRNSVPEVFQQFFHVGFQGEPGVYDGGLSQEFFTIIARELCAPETEIFRNFEESHLIWFPSKAPVMEDVYFLIGTLFGMALYNMKIAALPFPLALYKKMLNIQPTLK</sequence>
<protein>
    <recommendedName>
        <fullName evidence="6">HECT domain-containing protein</fullName>
    </recommendedName>
</protein>
<evidence type="ECO:0000313" key="8">
    <source>
        <dbReference type="Proteomes" id="UP000694392"/>
    </source>
</evidence>